<dbReference type="GO" id="GO:0003723">
    <property type="term" value="F:RNA binding"/>
    <property type="evidence" value="ECO:0007669"/>
    <property type="project" value="InterPro"/>
</dbReference>
<evidence type="ECO:0000313" key="4">
    <source>
        <dbReference type="Proteomes" id="UP000500857"/>
    </source>
</evidence>
<dbReference type="PANTHER" id="PTHR34556:SF2">
    <property type="entry name" value="PROTEIN TAB2 HOMOLOG, CHLOROPLASTIC"/>
    <property type="match status" value="1"/>
</dbReference>
<protein>
    <submittedName>
        <fullName evidence="3">DUF1092 family protein</fullName>
    </submittedName>
</protein>
<evidence type="ECO:0000313" key="3">
    <source>
        <dbReference type="EMBL" id="QIZ72558.1"/>
    </source>
</evidence>
<dbReference type="RefSeq" id="WP_168570706.1">
    <property type="nucleotide sequence ID" value="NZ_CP051167.1"/>
</dbReference>
<dbReference type="EMBL" id="CP051167">
    <property type="protein sequence ID" value="QIZ72558.1"/>
    <property type="molecule type" value="Genomic_DNA"/>
</dbReference>
<feature type="domain" description="RNA-binding protein Tab2/Atab2 C-terminal" evidence="2">
    <location>
        <begin position="133"/>
        <end position="289"/>
    </location>
</feature>
<evidence type="ECO:0000259" key="2">
    <source>
        <dbReference type="Pfam" id="PF20429"/>
    </source>
</evidence>
<proteinExistence type="predicted"/>
<keyword evidence="4" id="KW-1185">Reference proteome</keyword>
<dbReference type="Pfam" id="PF20429">
    <property type="entry name" value="Tab2-like_C"/>
    <property type="match status" value="1"/>
</dbReference>
<dbReference type="Proteomes" id="UP000500857">
    <property type="component" value="Chromosome"/>
</dbReference>
<feature type="domain" description="RNA-binding protein Tab2-like N-terminal" evidence="1">
    <location>
        <begin position="4"/>
        <end position="114"/>
    </location>
</feature>
<dbReference type="InterPro" id="IPR009472">
    <property type="entry name" value="Tab2-like"/>
</dbReference>
<dbReference type="Pfam" id="PF06485">
    <property type="entry name" value="Tab2-like_N"/>
    <property type="match status" value="1"/>
</dbReference>
<dbReference type="AlphaFoldDB" id="A0A6H1U108"/>
<dbReference type="KEGG" id="oxy:HCG48_19800"/>
<organism evidence="3 4">
    <name type="scientific">Oxynema aestuarii AP17</name>
    <dbReference type="NCBI Taxonomy" id="2064643"/>
    <lineage>
        <taxon>Bacteria</taxon>
        <taxon>Bacillati</taxon>
        <taxon>Cyanobacteriota</taxon>
        <taxon>Cyanophyceae</taxon>
        <taxon>Oscillatoriophycideae</taxon>
        <taxon>Oscillatoriales</taxon>
        <taxon>Oscillatoriaceae</taxon>
        <taxon>Oxynema</taxon>
        <taxon>Oxynema aestuarii</taxon>
    </lineage>
</organism>
<dbReference type="PANTHER" id="PTHR34556">
    <property type="match status" value="1"/>
</dbReference>
<name>A0A6H1U108_9CYAN</name>
<dbReference type="InterPro" id="IPR046761">
    <property type="entry name" value="Tab2-like_C"/>
</dbReference>
<dbReference type="InterPro" id="IPR046760">
    <property type="entry name" value="Tab2-like_N"/>
</dbReference>
<accession>A0A6H1U108</accession>
<evidence type="ECO:0000259" key="1">
    <source>
        <dbReference type="Pfam" id="PF06485"/>
    </source>
</evidence>
<gene>
    <name evidence="3" type="ORF">HCG48_19800</name>
</gene>
<sequence length="294" mass="32862">MGKTWELDFYSKPILDENGKKLWEVLICESLCQPCSPETTGFRYSKYYPSTEVNSIALGQAIEEAIAEAGEPPTQIRFFRRQMNNMITKACKDLGMASKPSRRTLTLLSWLEERSQQVYPHEPGYDEAAAKSTSVKMESLPPQRLPDALIGQKWAFVSLEAEAFADFNEWEIGFGEAFPILGDKSLVPDLSPNSSIPGLIIFSSRALPMAAWISGIELAFLRFDGKEQPRLILETGPNESWILANINDRKTQKEAEGFEAAKTKASGVHFLAVQSDPNSESFAGFWLLREVELA</sequence>
<reference evidence="3 4" key="1">
    <citation type="submission" date="2020-04" db="EMBL/GenBank/DDBJ databases">
        <authorList>
            <person name="Basu S."/>
            <person name="Maruthanayagam V."/>
            <person name="Chakraborty S."/>
            <person name="Pramanik A."/>
            <person name="Mukherjee J."/>
            <person name="Brink B."/>
        </authorList>
    </citation>
    <scope>NUCLEOTIDE SEQUENCE [LARGE SCALE GENOMIC DNA]</scope>
    <source>
        <strain evidence="3 4">AP17</strain>
    </source>
</reference>